<dbReference type="Proteomes" id="UP000324222">
    <property type="component" value="Unassembled WGS sequence"/>
</dbReference>
<dbReference type="AlphaFoldDB" id="A0A5B7FRS6"/>
<proteinExistence type="predicted"/>
<comment type="caution">
    <text evidence="1">The sequence shown here is derived from an EMBL/GenBank/DDBJ whole genome shotgun (WGS) entry which is preliminary data.</text>
</comment>
<reference evidence="1 2" key="1">
    <citation type="submission" date="2019-05" db="EMBL/GenBank/DDBJ databases">
        <title>Another draft genome of Portunus trituberculatus and its Hox gene families provides insights of decapod evolution.</title>
        <authorList>
            <person name="Jeong J.-H."/>
            <person name="Song I."/>
            <person name="Kim S."/>
            <person name="Choi T."/>
            <person name="Kim D."/>
            <person name="Ryu S."/>
            <person name="Kim W."/>
        </authorList>
    </citation>
    <scope>NUCLEOTIDE SEQUENCE [LARGE SCALE GENOMIC DNA]</scope>
    <source>
        <tissue evidence="1">Muscle</tissue>
    </source>
</reference>
<sequence>MTLPCHGDELAWLVEGWGKEEGGRGIPRYVALQYLSVTVSVMWLCCRVMLVSGAVGVNATCN</sequence>
<dbReference type="EMBL" id="VSRR010009529">
    <property type="protein sequence ID" value="MPC50480.1"/>
    <property type="molecule type" value="Genomic_DNA"/>
</dbReference>
<accession>A0A5B7FRS6</accession>
<organism evidence="1 2">
    <name type="scientific">Portunus trituberculatus</name>
    <name type="common">Swimming crab</name>
    <name type="synonym">Neptunus trituberculatus</name>
    <dbReference type="NCBI Taxonomy" id="210409"/>
    <lineage>
        <taxon>Eukaryota</taxon>
        <taxon>Metazoa</taxon>
        <taxon>Ecdysozoa</taxon>
        <taxon>Arthropoda</taxon>
        <taxon>Crustacea</taxon>
        <taxon>Multicrustacea</taxon>
        <taxon>Malacostraca</taxon>
        <taxon>Eumalacostraca</taxon>
        <taxon>Eucarida</taxon>
        <taxon>Decapoda</taxon>
        <taxon>Pleocyemata</taxon>
        <taxon>Brachyura</taxon>
        <taxon>Eubrachyura</taxon>
        <taxon>Portunoidea</taxon>
        <taxon>Portunidae</taxon>
        <taxon>Portuninae</taxon>
        <taxon>Portunus</taxon>
    </lineage>
</organism>
<evidence type="ECO:0000313" key="1">
    <source>
        <dbReference type="EMBL" id="MPC50480.1"/>
    </source>
</evidence>
<gene>
    <name evidence="1" type="ORF">E2C01_044309</name>
</gene>
<protein>
    <submittedName>
        <fullName evidence="1">Uncharacterized protein</fullName>
    </submittedName>
</protein>
<evidence type="ECO:0000313" key="2">
    <source>
        <dbReference type="Proteomes" id="UP000324222"/>
    </source>
</evidence>
<keyword evidence="2" id="KW-1185">Reference proteome</keyword>
<name>A0A5B7FRS6_PORTR</name>